<accession>A0A917IN34</accession>
<protein>
    <submittedName>
        <fullName evidence="8">DNA-binding response regulator</fullName>
    </submittedName>
</protein>
<dbReference type="InterPro" id="IPR016032">
    <property type="entry name" value="Sig_transdc_resp-reg_C-effctor"/>
</dbReference>
<dbReference type="InterPro" id="IPR001789">
    <property type="entry name" value="Sig_transdc_resp-reg_receiver"/>
</dbReference>
<evidence type="ECO:0000313" key="9">
    <source>
        <dbReference type="Proteomes" id="UP000627292"/>
    </source>
</evidence>
<evidence type="ECO:0000256" key="1">
    <source>
        <dbReference type="ARBA" id="ARBA00022553"/>
    </source>
</evidence>
<evidence type="ECO:0000256" key="5">
    <source>
        <dbReference type="PROSITE-ProRule" id="PRU00169"/>
    </source>
</evidence>
<dbReference type="PROSITE" id="PS50043">
    <property type="entry name" value="HTH_LUXR_2"/>
    <property type="match status" value="1"/>
</dbReference>
<dbReference type="Gene3D" id="3.40.50.2300">
    <property type="match status" value="1"/>
</dbReference>
<evidence type="ECO:0000313" key="8">
    <source>
        <dbReference type="EMBL" id="GGH58090.1"/>
    </source>
</evidence>
<evidence type="ECO:0000256" key="3">
    <source>
        <dbReference type="ARBA" id="ARBA00023125"/>
    </source>
</evidence>
<comment type="caution">
    <text evidence="8">The sequence shown here is derived from an EMBL/GenBank/DDBJ whole genome shotgun (WGS) entry which is preliminary data.</text>
</comment>
<reference evidence="8" key="1">
    <citation type="journal article" date="2014" name="Int. J. Syst. Evol. Microbiol.">
        <title>Complete genome sequence of Corynebacterium casei LMG S-19264T (=DSM 44701T), isolated from a smear-ripened cheese.</title>
        <authorList>
            <consortium name="US DOE Joint Genome Institute (JGI-PGF)"/>
            <person name="Walter F."/>
            <person name="Albersmeier A."/>
            <person name="Kalinowski J."/>
            <person name="Ruckert C."/>
        </authorList>
    </citation>
    <scope>NUCLEOTIDE SEQUENCE</scope>
    <source>
        <strain evidence="8">CGMCC 1.15290</strain>
    </source>
</reference>
<keyword evidence="2" id="KW-0805">Transcription regulation</keyword>
<keyword evidence="4" id="KW-0804">Transcription</keyword>
<dbReference type="EMBL" id="BMIB01000001">
    <property type="protein sequence ID" value="GGH58090.1"/>
    <property type="molecule type" value="Genomic_DNA"/>
</dbReference>
<organism evidence="8 9">
    <name type="scientific">Filimonas zeae</name>
    <dbReference type="NCBI Taxonomy" id="1737353"/>
    <lineage>
        <taxon>Bacteria</taxon>
        <taxon>Pseudomonadati</taxon>
        <taxon>Bacteroidota</taxon>
        <taxon>Chitinophagia</taxon>
        <taxon>Chitinophagales</taxon>
        <taxon>Chitinophagaceae</taxon>
        <taxon>Filimonas</taxon>
    </lineage>
</organism>
<dbReference type="InterPro" id="IPR058245">
    <property type="entry name" value="NreC/VraR/RcsB-like_REC"/>
</dbReference>
<dbReference type="Pfam" id="PF00196">
    <property type="entry name" value="GerE"/>
    <property type="match status" value="1"/>
</dbReference>
<dbReference type="InterPro" id="IPR039420">
    <property type="entry name" value="WalR-like"/>
</dbReference>
<dbReference type="PANTHER" id="PTHR43214:SF41">
    <property type="entry name" value="NITRATE_NITRITE RESPONSE REGULATOR PROTEIN NARP"/>
    <property type="match status" value="1"/>
</dbReference>
<evidence type="ECO:0000256" key="2">
    <source>
        <dbReference type="ARBA" id="ARBA00023015"/>
    </source>
</evidence>
<dbReference type="PROSITE" id="PS00622">
    <property type="entry name" value="HTH_LUXR_1"/>
    <property type="match status" value="1"/>
</dbReference>
<dbReference type="CDD" id="cd17535">
    <property type="entry name" value="REC_NarL-like"/>
    <property type="match status" value="1"/>
</dbReference>
<keyword evidence="3 8" id="KW-0238">DNA-binding</keyword>
<gene>
    <name evidence="8" type="ORF">GCM10011379_03470</name>
</gene>
<dbReference type="SUPFAM" id="SSF46894">
    <property type="entry name" value="C-terminal effector domain of the bipartite response regulators"/>
    <property type="match status" value="1"/>
</dbReference>
<dbReference type="PROSITE" id="PS50110">
    <property type="entry name" value="RESPONSE_REGULATORY"/>
    <property type="match status" value="1"/>
</dbReference>
<dbReference type="Proteomes" id="UP000627292">
    <property type="component" value="Unassembled WGS sequence"/>
</dbReference>
<keyword evidence="9" id="KW-1185">Reference proteome</keyword>
<name>A0A917IN34_9BACT</name>
<dbReference type="GO" id="GO:0000160">
    <property type="term" value="P:phosphorelay signal transduction system"/>
    <property type="evidence" value="ECO:0007669"/>
    <property type="project" value="InterPro"/>
</dbReference>
<dbReference type="PRINTS" id="PR00038">
    <property type="entry name" value="HTHLUXR"/>
</dbReference>
<feature type="domain" description="Response regulatory" evidence="7">
    <location>
        <begin position="5"/>
        <end position="120"/>
    </location>
</feature>
<dbReference type="GO" id="GO:0003677">
    <property type="term" value="F:DNA binding"/>
    <property type="evidence" value="ECO:0007669"/>
    <property type="project" value="UniProtKB-KW"/>
</dbReference>
<dbReference type="AlphaFoldDB" id="A0A917IN34"/>
<dbReference type="RefSeq" id="WP_188950101.1">
    <property type="nucleotide sequence ID" value="NZ_BMIB01000001.1"/>
</dbReference>
<evidence type="ECO:0000256" key="4">
    <source>
        <dbReference type="ARBA" id="ARBA00023163"/>
    </source>
</evidence>
<dbReference type="SMART" id="SM00448">
    <property type="entry name" value="REC"/>
    <property type="match status" value="1"/>
</dbReference>
<dbReference type="Pfam" id="PF00072">
    <property type="entry name" value="Response_reg"/>
    <property type="match status" value="1"/>
</dbReference>
<proteinExistence type="predicted"/>
<feature type="modified residue" description="4-aspartylphosphate" evidence="5">
    <location>
        <position position="55"/>
    </location>
</feature>
<keyword evidence="1 5" id="KW-0597">Phosphoprotein</keyword>
<dbReference type="InterPro" id="IPR011006">
    <property type="entry name" value="CheY-like_superfamily"/>
</dbReference>
<feature type="domain" description="HTH luxR-type" evidence="6">
    <location>
        <begin position="142"/>
        <end position="207"/>
    </location>
</feature>
<dbReference type="SMART" id="SM00421">
    <property type="entry name" value="HTH_LUXR"/>
    <property type="match status" value="1"/>
</dbReference>
<evidence type="ECO:0000259" key="6">
    <source>
        <dbReference type="PROSITE" id="PS50043"/>
    </source>
</evidence>
<dbReference type="CDD" id="cd06170">
    <property type="entry name" value="LuxR_C_like"/>
    <property type="match status" value="1"/>
</dbReference>
<dbReference type="PANTHER" id="PTHR43214">
    <property type="entry name" value="TWO-COMPONENT RESPONSE REGULATOR"/>
    <property type="match status" value="1"/>
</dbReference>
<sequence length="209" mass="23401">MEGFSIFIVDDHQLFIEGLTALLKANNYTVTGFANSGSALFKVLEQQQPHLLLMDIGMKEMDGVEVSALVKKQYPAIKILIISMHAKRVYLEKLIEAGVEGYLLKSADDEELKLAIRCIAEGSTYFSPQVSDSIFQNMVTRNREPDVMLTPREKGIIKLLAEGMNTKEIADNLNISINTVESHRKNVLLKTGLKNVAHLIKWAFENGHL</sequence>
<dbReference type="SUPFAM" id="SSF52172">
    <property type="entry name" value="CheY-like"/>
    <property type="match status" value="1"/>
</dbReference>
<dbReference type="GO" id="GO:0006355">
    <property type="term" value="P:regulation of DNA-templated transcription"/>
    <property type="evidence" value="ECO:0007669"/>
    <property type="project" value="InterPro"/>
</dbReference>
<evidence type="ECO:0000259" key="7">
    <source>
        <dbReference type="PROSITE" id="PS50110"/>
    </source>
</evidence>
<dbReference type="InterPro" id="IPR000792">
    <property type="entry name" value="Tscrpt_reg_LuxR_C"/>
</dbReference>
<reference evidence="8" key="2">
    <citation type="submission" date="2020-09" db="EMBL/GenBank/DDBJ databases">
        <authorList>
            <person name="Sun Q."/>
            <person name="Zhou Y."/>
        </authorList>
    </citation>
    <scope>NUCLEOTIDE SEQUENCE</scope>
    <source>
        <strain evidence="8">CGMCC 1.15290</strain>
    </source>
</reference>